<dbReference type="Proteomes" id="UP000184268">
    <property type="component" value="Unassembled WGS sequence"/>
</dbReference>
<dbReference type="Pfam" id="PF07152">
    <property type="entry name" value="YaeQ"/>
    <property type="match status" value="1"/>
</dbReference>
<dbReference type="InterPro" id="IPR009822">
    <property type="entry name" value="YaeQ"/>
</dbReference>
<dbReference type="RefSeq" id="WP_067657043.1">
    <property type="nucleotide sequence ID" value="NZ_FQXG01000004.1"/>
</dbReference>
<dbReference type="PIRSF" id="PIRSF011484">
    <property type="entry name" value="YaeQ"/>
    <property type="match status" value="1"/>
</dbReference>
<dbReference type="PANTHER" id="PTHR38784">
    <property type="entry name" value="SUCROSE PHOSPHORYLASE"/>
    <property type="match status" value="1"/>
</dbReference>
<organism evidence="1 2">
    <name type="scientific">Ferrimonas marina</name>
    <dbReference type="NCBI Taxonomy" id="299255"/>
    <lineage>
        <taxon>Bacteria</taxon>
        <taxon>Pseudomonadati</taxon>
        <taxon>Pseudomonadota</taxon>
        <taxon>Gammaproteobacteria</taxon>
        <taxon>Alteromonadales</taxon>
        <taxon>Ferrimonadaceae</taxon>
        <taxon>Ferrimonas</taxon>
    </lineage>
</organism>
<dbReference type="InterPro" id="IPR011335">
    <property type="entry name" value="Restrct_endonuc-II-like"/>
</dbReference>
<dbReference type="SUPFAM" id="SSF52980">
    <property type="entry name" value="Restriction endonuclease-like"/>
    <property type="match status" value="1"/>
</dbReference>
<protein>
    <submittedName>
        <fullName evidence="1">Uncharacterized conserved protein YaeQ, suppresses RfaH defect</fullName>
    </submittedName>
</protein>
<dbReference type="STRING" id="299255.SAMN02745129_2928"/>
<dbReference type="SMART" id="SM01322">
    <property type="entry name" value="YaeQ"/>
    <property type="match status" value="1"/>
</dbReference>
<proteinExistence type="predicted"/>
<dbReference type="PANTHER" id="PTHR38784:SF1">
    <property type="entry name" value="SUCROSE PHOSPHORYLASE"/>
    <property type="match status" value="1"/>
</dbReference>
<dbReference type="InterPro" id="IPR038590">
    <property type="entry name" value="YaeQ_sf"/>
</dbReference>
<name>A0A1M5VRL6_9GAMM</name>
<gene>
    <name evidence="1" type="ORF">SAMN02745129_2928</name>
</gene>
<dbReference type="EMBL" id="FQXG01000004">
    <property type="protein sequence ID" value="SHH77614.1"/>
    <property type="molecule type" value="Genomic_DNA"/>
</dbReference>
<reference evidence="1 2" key="1">
    <citation type="submission" date="2016-11" db="EMBL/GenBank/DDBJ databases">
        <authorList>
            <person name="Jaros S."/>
            <person name="Januszkiewicz K."/>
            <person name="Wedrychowicz H."/>
        </authorList>
    </citation>
    <scope>NUCLEOTIDE SEQUENCE [LARGE SCALE GENOMIC DNA]</scope>
    <source>
        <strain evidence="1 2">DSM 16917</strain>
    </source>
</reference>
<evidence type="ECO:0000313" key="1">
    <source>
        <dbReference type="EMBL" id="SHH77614.1"/>
    </source>
</evidence>
<dbReference type="CDD" id="cd22368">
    <property type="entry name" value="YaeQ-like"/>
    <property type="match status" value="1"/>
</dbReference>
<evidence type="ECO:0000313" key="2">
    <source>
        <dbReference type="Proteomes" id="UP000184268"/>
    </source>
</evidence>
<keyword evidence="2" id="KW-1185">Reference proteome</keyword>
<dbReference type="AlphaFoldDB" id="A0A1M5VRL6"/>
<sequence length="181" mass="20585">MALKATVFKARIQLSDMDHHRYMEQGMTLARHPSETDLRMMLRLLAWSLYADERLEFTKGLSEDDEPELWQRNYADEIELWIELGMPDEARLKKACGRAQQVVVLAYGDRAVPVWWEKQKGKFSRFSNLTVLFVPEEGATALTGLVDRSMDLSVSISDGEVTVSSDLGYALVEPQTLKEAS</sequence>
<accession>A0A1M5VRL6</accession>
<dbReference type="Gene3D" id="3.10.640.10">
    <property type="entry name" value="Restriction endonuclease-like alpha-beta roll domain"/>
    <property type="match status" value="1"/>
</dbReference>
<dbReference type="OrthoDB" id="5293309at2"/>